<dbReference type="GO" id="GO:0006203">
    <property type="term" value="P:dGTP catabolic process"/>
    <property type="evidence" value="ECO:0007669"/>
    <property type="project" value="TreeGrafter"/>
</dbReference>
<dbReference type="GO" id="GO:0046081">
    <property type="term" value="P:dUTP catabolic process"/>
    <property type="evidence" value="ECO:0007669"/>
    <property type="project" value="TreeGrafter"/>
</dbReference>
<gene>
    <name evidence="2" type="ORF">GM51_17455</name>
</gene>
<dbReference type="NCBIfam" id="NF007113">
    <property type="entry name" value="PRK09562.1"/>
    <property type="match status" value="1"/>
</dbReference>
<dbReference type="PANTHER" id="PTHR30522:SF0">
    <property type="entry name" value="NUCLEOSIDE TRIPHOSPHATE PYROPHOSPHOHYDROLASE"/>
    <property type="match status" value="1"/>
</dbReference>
<dbReference type="GO" id="GO:0046076">
    <property type="term" value="P:dTTP catabolic process"/>
    <property type="evidence" value="ECO:0007669"/>
    <property type="project" value="TreeGrafter"/>
</dbReference>
<evidence type="ECO:0000259" key="1">
    <source>
        <dbReference type="Pfam" id="PF03819"/>
    </source>
</evidence>
<dbReference type="FunFam" id="1.10.287.1080:FF:000001">
    <property type="entry name" value="Nucleoside triphosphate pyrophosphohydrolase"/>
    <property type="match status" value="1"/>
</dbReference>
<dbReference type="Gene3D" id="1.10.287.1080">
    <property type="entry name" value="MazG-like"/>
    <property type="match status" value="2"/>
</dbReference>
<dbReference type="GO" id="GO:0047429">
    <property type="term" value="F:nucleoside triphosphate diphosphatase activity"/>
    <property type="evidence" value="ECO:0007669"/>
    <property type="project" value="InterPro"/>
</dbReference>
<accession>A0A094S8S5</accession>
<name>A0A094S8S5_9ZZZZ</name>
<dbReference type="InterPro" id="IPR004518">
    <property type="entry name" value="MazG-like_dom"/>
</dbReference>
<dbReference type="PANTHER" id="PTHR30522">
    <property type="entry name" value="NUCLEOSIDE TRIPHOSPHATE PYROPHOSPHOHYDROLASE"/>
    <property type="match status" value="1"/>
</dbReference>
<dbReference type="InterPro" id="IPR011551">
    <property type="entry name" value="NTP_PyrPHydrolase_MazG"/>
</dbReference>
<dbReference type="InterPro" id="IPR048015">
    <property type="entry name" value="NTP-PPase_MazG-like_N"/>
</dbReference>
<evidence type="ECO:0000313" key="2">
    <source>
        <dbReference type="EMBL" id="KGA14348.1"/>
    </source>
</evidence>
<feature type="domain" description="NTP pyrophosphohydrolase MazG-like" evidence="1">
    <location>
        <begin position="144"/>
        <end position="227"/>
    </location>
</feature>
<dbReference type="InterPro" id="IPR048011">
    <property type="entry name" value="NTP-PPase_MazG-like_C"/>
</dbReference>
<proteinExistence type="predicted"/>
<reference evidence="2" key="1">
    <citation type="submission" date="2014-06" db="EMBL/GenBank/DDBJ databases">
        <title>Key roles for freshwater Actinobacteria revealed by deep metagenomic sequencing.</title>
        <authorList>
            <person name="Ghai R."/>
            <person name="Mizuno C.M."/>
            <person name="Picazo A."/>
            <person name="Camacho A."/>
            <person name="Rodriguez-Valera F."/>
        </authorList>
    </citation>
    <scope>NUCLEOTIDE SEQUENCE</scope>
</reference>
<protein>
    <recommendedName>
        <fullName evidence="1">NTP pyrophosphohydrolase MazG-like domain-containing protein</fullName>
    </recommendedName>
</protein>
<dbReference type="AlphaFoldDB" id="A0A094S8S5"/>
<sequence length="409" mass="43279">MTANGFNGSVDALIRAAQGADASLNPANGITIVALSQCGATAIDTARPLIVLIDTAPNETQLPGRLGAGWELLTRLYGTDRAVTLLPSGSASTVAACIAGGAVESQAIYVGGLTPLDAFATPWTMPWLSARLRAPDGCPWDREQTHASLAKHLIEEAWELHDAIAALESASAAERPRAIADLAEELGDVLLQVVLHSQIAQERGDFDLADVQDGLVRKIVRRHPHVFGDASATTTRDVQRNWEAIKAGERAAAGEGEKVKGALDGVSRGLPALSASRELQDRASAVGYDWPTLDGVRAKISEELAELDEALAEAGNPDQITSTQASSAAALAHAQEELGDVLAVIVNLGRRSGIDAEAALREANDKFRRRFTEVERRAAARGILLKDADFTTLDALWDEAKAAEREAKG</sequence>
<dbReference type="Pfam" id="PF03819">
    <property type="entry name" value="MazG"/>
    <property type="match status" value="2"/>
</dbReference>
<feature type="domain" description="NTP pyrophosphohydrolase MazG-like" evidence="1">
    <location>
        <begin position="297"/>
        <end position="370"/>
    </location>
</feature>
<dbReference type="CDD" id="cd11528">
    <property type="entry name" value="NTP-PPase_MazG_Nterm"/>
    <property type="match status" value="1"/>
</dbReference>
<dbReference type="NCBIfam" id="TIGR00444">
    <property type="entry name" value="mazG"/>
    <property type="match status" value="1"/>
</dbReference>
<dbReference type="GO" id="GO:0006950">
    <property type="term" value="P:response to stress"/>
    <property type="evidence" value="ECO:0007669"/>
    <property type="project" value="UniProtKB-ARBA"/>
</dbReference>
<dbReference type="SUPFAM" id="SSF101386">
    <property type="entry name" value="all-alpha NTP pyrophosphatases"/>
    <property type="match status" value="2"/>
</dbReference>
<comment type="caution">
    <text evidence="2">The sequence shown here is derived from an EMBL/GenBank/DDBJ whole genome shotgun (WGS) entry which is preliminary data.</text>
</comment>
<dbReference type="GO" id="GO:0046052">
    <property type="term" value="P:UTP catabolic process"/>
    <property type="evidence" value="ECO:0007669"/>
    <property type="project" value="TreeGrafter"/>
</dbReference>
<dbReference type="CDD" id="cd11529">
    <property type="entry name" value="NTP-PPase_MazG_Cterm"/>
    <property type="match status" value="1"/>
</dbReference>
<dbReference type="GO" id="GO:0046061">
    <property type="term" value="P:dATP catabolic process"/>
    <property type="evidence" value="ECO:0007669"/>
    <property type="project" value="TreeGrafter"/>
</dbReference>
<organism evidence="2">
    <name type="scientific">freshwater metagenome</name>
    <dbReference type="NCBI Taxonomy" id="449393"/>
    <lineage>
        <taxon>unclassified sequences</taxon>
        <taxon>metagenomes</taxon>
        <taxon>ecological metagenomes</taxon>
    </lineage>
</organism>
<dbReference type="EMBL" id="JNSL01000151">
    <property type="protein sequence ID" value="KGA14348.1"/>
    <property type="molecule type" value="Genomic_DNA"/>
</dbReference>
<dbReference type="GO" id="GO:0046047">
    <property type="term" value="P:TTP catabolic process"/>
    <property type="evidence" value="ECO:0007669"/>
    <property type="project" value="TreeGrafter"/>
</dbReference>